<feature type="chain" id="PRO_5003262256" description="CMP/dCMP-type deaminase domain-containing protein" evidence="1">
    <location>
        <begin position="21"/>
        <end position="222"/>
    </location>
</feature>
<reference evidence="4" key="1">
    <citation type="journal article" date="2011" name="Genome Biol.">
        <title>Comparative genomics of the social amoebae Dictyostelium discoideum and Dictyostelium purpureum.</title>
        <authorList>
            <consortium name="US DOE Joint Genome Institute (JGI-PGF)"/>
            <person name="Sucgang R."/>
            <person name="Kuo A."/>
            <person name="Tian X."/>
            <person name="Salerno W."/>
            <person name="Parikh A."/>
            <person name="Feasley C.L."/>
            <person name="Dalin E."/>
            <person name="Tu H."/>
            <person name="Huang E."/>
            <person name="Barry K."/>
            <person name="Lindquist E."/>
            <person name="Shapiro H."/>
            <person name="Bruce D."/>
            <person name="Schmutz J."/>
            <person name="Salamov A."/>
            <person name="Fey P."/>
            <person name="Gaudet P."/>
            <person name="Anjard C."/>
            <person name="Babu M.M."/>
            <person name="Basu S."/>
            <person name="Bushmanova Y."/>
            <person name="van der Wel H."/>
            <person name="Katoh-Kurasawa M."/>
            <person name="Dinh C."/>
            <person name="Coutinho P.M."/>
            <person name="Saito T."/>
            <person name="Elias M."/>
            <person name="Schaap P."/>
            <person name="Kay R.R."/>
            <person name="Henrissat B."/>
            <person name="Eichinger L."/>
            <person name="Rivero F."/>
            <person name="Putnam N.H."/>
            <person name="West C.M."/>
            <person name="Loomis W.F."/>
            <person name="Chisholm R.L."/>
            <person name="Shaulsky G."/>
            <person name="Strassmann J.E."/>
            <person name="Queller D.C."/>
            <person name="Kuspa A."/>
            <person name="Grigoriev I.V."/>
        </authorList>
    </citation>
    <scope>NUCLEOTIDE SEQUENCE [LARGE SCALE GENOMIC DNA]</scope>
    <source>
        <strain evidence="4">QSDP1</strain>
    </source>
</reference>
<dbReference type="Pfam" id="PF00383">
    <property type="entry name" value="dCMP_cyt_deam_1"/>
    <property type="match status" value="1"/>
</dbReference>
<dbReference type="InParanoid" id="F0ZA48"/>
<dbReference type="CDD" id="cd01285">
    <property type="entry name" value="nucleoside_deaminase"/>
    <property type="match status" value="1"/>
</dbReference>
<evidence type="ECO:0000259" key="2">
    <source>
        <dbReference type="PROSITE" id="PS51747"/>
    </source>
</evidence>
<feature type="signal peptide" evidence="1">
    <location>
        <begin position="1"/>
        <end position="20"/>
    </location>
</feature>
<proteinExistence type="predicted"/>
<dbReference type="OMA" id="PPCENNA"/>
<dbReference type="eggNOG" id="KOG1018">
    <property type="taxonomic scope" value="Eukaryota"/>
</dbReference>
<dbReference type="SUPFAM" id="SSF53927">
    <property type="entry name" value="Cytidine deaminase-like"/>
    <property type="match status" value="1"/>
</dbReference>
<gene>
    <name evidence="3" type="ORF">DICPUDRAFT_86189</name>
</gene>
<dbReference type="RefSeq" id="XP_003284317.1">
    <property type="nucleotide sequence ID" value="XM_003284269.1"/>
</dbReference>
<dbReference type="VEuPathDB" id="AmoebaDB:DICPUDRAFT_86189"/>
<dbReference type="GO" id="GO:0002100">
    <property type="term" value="P:tRNA wobble adenosine to inosine editing"/>
    <property type="evidence" value="ECO:0000318"/>
    <property type="project" value="GO_Central"/>
</dbReference>
<dbReference type="Gene3D" id="3.40.140.10">
    <property type="entry name" value="Cytidine Deaminase, domain 2"/>
    <property type="match status" value="1"/>
</dbReference>
<dbReference type="KEGG" id="dpp:DICPUDRAFT_86189"/>
<dbReference type="OrthoDB" id="408702at2759"/>
<dbReference type="EMBL" id="GL870962">
    <property type="protein sequence ID" value="EGC39171.1"/>
    <property type="molecule type" value="Genomic_DNA"/>
</dbReference>
<evidence type="ECO:0000313" key="3">
    <source>
        <dbReference type="EMBL" id="EGC39171.1"/>
    </source>
</evidence>
<sequence length="222" mass="25026">MSLKTVVLLFTIFMVATVLSCKNKACLNKRYPMPEDVPVPLKHHLSHKERVLHETKMQELIDYTKAKNAWFGSSIVHKNGTTVCYGVNESHQYNDPTLHGEMVVMHNCSKLFGITNYSNYTLYTTGESCPMCQSAAMWNKFSTIVYATSIETMYCDKCLGQILIDSNFLAAFGNGLQNGYVPPVIIGGILEDVTNREIFPDACDPNYELAWKVTPNCTKKHH</sequence>
<protein>
    <recommendedName>
        <fullName evidence="2">CMP/dCMP-type deaminase domain-containing protein</fullName>
    </recommendedName>
</protein>
<evidence type="ECO:0000256" key="1">
    <source>
        <dbReference type="SAM" id="SignalP"/>
    </source>
</evidence>
<organism evidence="3 4">
    <name type="scientific">Dictyostelium purpureum</name>
    <name type="common">Slime mold</name>
    <dbReference type="NCBI Taxonomy" id="5786"/>
    <lineage>
        <taxon>Eukaryota</taxon>
        <taxon>Amoebozoa</taxon>
        <taxon>Evosea</taxon>
        <taxon>Eumycetozoa</taxon>
        <taxon>Dictyostelia</taxon>
        <taxon>Dictyosteliales</taxon>
        <taxon>Dictyosteliaceae</taxon>
        <taxon>Dictyostelium</taxon>
    </lineage>
</organism>
<dbReference type="PANTHER" id="PTHR11079">
    <property type="entry name" value="CYTOSINE DEAMINASE FAMILY MEMBER"/>
    <property type="match status" value="1"/>
</dbReference>
<dbReference type="AlphaFoldDB" id="F0ZA48"/>
<name>F0ZA48_DICPU</name>
<dbReference type="FunCoup" id="F0ZA48">
    <property type="interactions" value="2"/>
</dbReference>
<dbReference type="InterPro" id="IPR002125">
    <property type="entry name" value="CMP_dCMP_dom"/>
</dbReference>
<keyword evidence="4" id="KW-1185">Reference proteome</keyword>
<dbReference type="PROSITE" id="PS51257">
    <property type="entry name" value="PROKAR_LIPOPROTEIN"/>
    <property type="match status" value="1"/>
</dbReference>
<dbReference type="Proteomes" id="UP000001064">
    <property type="component" value="Unassembled WGS sequence"/>
</dbReference>
<accession>F0ZA48</accession>
<dbReference type="PROSITE" id="PS51747">
    <property type="entry name" value="CYT_DCMP_DEAMINASES_2"/>
    <property type="match status" value="1"/>
</dbReference>
<dbReference type="InterPro" id="IPR016193">
    <property type="entry name" value="Cytidine_deaminase-like"/>
</dbReference>
<dbReference type="GeneID" id="10510191"/>
<dbReference type="GO" id="GO:0052717">
    <property type="term" value="F:tRNA-specific adenosine-34 deaminase activity"/>
    <property type="evidence" value="ECO:0000318"/>
    <property type="project" value="GO_Central"/>
</dbReference>
<feature type="domain" description="CMP/dCMP-type deaminase" evidence="2">
    <location>
        <begin position="51"/>
        <end position="166"/>
    </location>
</feature>
<dbReference type="STRING" id="5786.F0ZA48"/>
<keyword evidence="1" id="KW-0732">Signal</keyword>
<dbReference type="PANTHER" id="PTHR11079:SF201">
    <property type="entry name" value="CMP_DCMP DEAMINASE, ZINC-BINDING DOMAIN-CONTAINING PROTEIN"/>
    <property type="match status" value="1"/>
</dbReference>
<evidence type="ECO:0000313" key="4">
    <source>
        <dbReference type="Proteomes" id="UP000001064"/>
    </source>
</evidence>